<proteinExistence type="predicted"/>
<name>A0AAD2HN39_9AGAR</name>
<feature type="domain" description="F-box" evidence="1">
    <location>
        <begin position="1"/>
        <end position="50"/>
    </location>
</feature>
<dbReference type="EMBL" id="CAVNYO010000421">
    <property type="protein sequence ID" value="CAK5277970.1"/>
    <property type="molecule type" value="Genomic_DNA"/>
</dbReference>
<evidence type="ECO:0000259" key="1">
    <source>
        <dbReference type="PROSITE" id="PS50181"/>
    </source>
</evidence>
<keyword evidence="3" id="KW-1185">Reference proteome</keyword>
<dbReference type="Proteomes" id="UP001295794">
    <property type="component" value="Unassembled WGS sequence"/>
</dbReference>
<accession>A0AAD2HN39</accession>
<evidence type="ECO:0000313" key="3">
    <source>
        <dbReference type="Proteomes" id="UP001295794"/>
    </source>
</evidence>
<organism evidence="2 3">
    <name type="scientific">Mycena citricolor</name>
    <dbReference type="NCBI Taxonomy" id="2018698"/>
    <lineage>
        <taxon>Eukaryota</taxon>
        <taxon>Fungi</taxon>
        <taxon>Dikarya</taxon>
        <taxon>Basidiomycota</taxon>
        <taxon>Agaricomycotina</taxon>
        <taxon>Agaricomycetes</taxon>
        <taxon>Agaricomycetidae</taxon>
        <taxon>Agaricales</taxon>
        <taxon>Marasmiineae</taxon>
        <taxon>Mycenaceae</taxon>
        <taxon>Mycena</taxon>
    </lineage>
</organism>
<dbReference type="InterPro" id="IPR001810">
    <property type="entry name" value="F-box_dom"/>
</dbReference>
<reference evidence="2" key="1">
    <citation type="submission" date="2023-11" db="EMBL/GenBank/DDBJ databases">
        <authorList>
            <person name="De Vega J J."/>
            <person name="De Vega J J."/>
        </authorList>
    </citation>
    <scope>NUCLEOTIDE SEQUENCE</scope>
</reference>
<evidence type="ECO:0000313" key="2">
    <source>
        <dbReference type="EMBL" id="CAK5277970.1"/>
    </source>
</evidence>
<protein>
    <recommendedName>
        <fullName evidence="1">F-box domain-containing protein</fullName>
    </recommendedName>
</protein>
<comment type="caution">
    <text evidence="2">The sequence shown here is derived from an EMBL/GenBank/DDBJ whole genome shotgun (WGS) entry which is preliminary data.</text>
</comment>
<dbReference type="AlphaFoldDB" id="A0AAD2HN39"/>
<sequence length="551" mass="63113">MTIVDLPEDVWQIVALFFPQRELSPLISVNKALYNIVLNAKYREIHWDKVDKDLARTLVRLRTPCIAQRVRRLHVRAWFIEYLNRKEAQSRPSAMAISKRWLNRHLRLPSRLSHGAKGNTTYAEDIMEAMTEALSLMSQVTEYTFEWRDLSPNQRTLRLLSTARSAFGISLRKLTLNAQLENFRALVSTVEFENLEDLELYFDHDNIELDVEETLRILQNTIAPFINRFRRTISSLFIFSASKADLSSLFPALDKFPRLYNLIFHLPWDSAHLSEPDALIGFLRRNTEMLRSIELRKSYAAVSEPADAPTCIWSQFSRALLSDPRVLTDLTILKIPAFRSFEETLACINYSAHTLTTLHLVDYFFGEDELLAFVQLFARRNLDSGLRTLYIGLSTLTVSTIDLLARRLPALDSLGLVLAEYVASEIMIMQHNILVLQASPFCMSLAAHSFPEWGLANIGENLVKAVHRNTLFDPGRNSNHAAHRSLLPEHPQFQSPTSIYICIHLSGISVTSGKIFNHLRMSSCSVFGDKWSIILLFFHSLGAYDHEFLSR</sequence>
<dbReference type="PROSITE" id="PS50181">
    <property type="entry name" value="FBOX"/>
    <property type="match status" value="1"/>
</dbReference>
<gene>
    <name evidence="2" type="ORF">MYCIT1_LOCUS27156</name>
</gene>